<name>A0A8X6UGU2_NEPPI</name>
<keyword evidence="2" id="KW-1185">Reference proteome</keyword>
<protein>
    <submittedName>
        <fullName evidence="1">Uncharacterized protein</fullName>
    </submittedName>
</protein>
<accession>A0A8X6UGU2</accession>
<evidence type="ECO:0000313" key="1">
    <source>
        <dbReference type="EMBL" id="GFU18599.1"/>
    </source>
</evidence>
<dbReference type="Proteomes" id="UP000887013">
    <property type="component" value="Unassembled WGS sequence"/>
</dbReference>
<sequence>MFPESLQHDFSRVTRSTFLLKNSILDGEDKSLVRVKLIRNDIGDSQHLSCIKTSPRHKTFVSNRAAKISNVTENSLCNHISSESNPAGFLSRGLNTPDLVSCHLWDKSTILSQTDDAENSQNKITEI</sequence>
<gene>
    <name evidence="1" type="ORF">NPIL_372671</name>
</gene>
<comment type="caution">
    <text evidence="1">The sequence shown here is derived from an EMBL/GenBank/DDBJ whole genome shotgun (WGS) entry which is preliminary data.</text>
</comment>
<dbReference type="AlphaFoldDB" id="A0A8X6UGU2"/>
<dbReference type="EMBL" id="BMAW01030898">
    <property type="protein sequence ID" value="GFU18599.1"/>
    <property type="molecule type" value="Genomic_DNA"/>
</dbReference>
<proteinExistence type="predicted"/>
<reference evidence="1" key="1">
    <citation type="submission" date="2020-08" db="EMBL/GenBank/DDBJ databases">
        <title>Multicomponent nature underlies the extraordinary mechanical properties of spider dragline silk.</title>
        <authorList>
            <person name="Kono N."/>
            <person name="Nakamura H."/>
            <person name="Mori M."/>
            <person name="Yoshida Y."/>
            <person name="Ohtoshi R."/>
            <person name="Malay A.D."/>
            <person name="Moran D.A.P."/>
            <person name="Tomita M."/>
            <person name="Numata K."/>
            <person name="Arakawa K."/>
        </authorList>
    </citation>
    <scope>NUCLEOTIDE SEQUENCE</scope>
</reference>
<evidence type="ECO:0000313" key="2">
    <source>
        <dbReference type="Proteomes" id="UP000887013"/>
    </source>
</evidence>
<organism evidence="1 2">
    <name type="scientific">Nephila pilipes</name>
    <name type="common">Giant wood spider</name>
    <name type="synonym">Nephila maculata</name>
    <dbReference type="NCBI Taxonomy" id="299642"/>
    <lineage>
        <taxon>Eukaryota</taxon>
        <taxon>Metazoa</taxon>
        <taxon>Ecdysozoa</taxon>
        <taxon>Arthropoda</taxon>
        <taxon>Chelicerata</taxon>
        <taxon>Arachnida</taxon>
        <taxon>Araneae</taxon>
        <taxon>Araneomorphae</taxon>
        <taxon>Entelegynae</taxon>
        <taxon>Araneoidea</taxon>
        <taxon>Nephilidae</taxon>
        <taxon>Nephila</taxon>
    </lineage>
</organism>